<dbReference type="PANTHER" id="PTHR33184:SF32">
    <property type="entry name" value="EXPRESSED PROTEIN"/>
    <property type="match status" value="1"/>
</dbReference>
<name>A0A8J5LHH4_ZINOF</name>
<sequence length="158" mass="17231">MASARLLLLSAALLFHYFAACAPLPSRDSCLDVSPAERQRCDVSSIRVRQTNRGRRRGGATMDPVFEVEVENGCCCAVSRVVLVSEGFASSVPVDPRLFRREEGGGGYLVADGREIPSSGSLTFRYAWDRAFCMYPASLESNCSALAKQREAISVDEN</sequence>
<dbReference type="AlphaFoldDB" id="A0A8J5LHH4"/>
<keyword evidence="4" id="KW-1185">Reference proteome</keyword>
<evidence type="ECO:0000313" key="4">
    <source>
        <dbReference type="Proteomes" id="UP000734854"/>
    </source>
</evidence>
<evidence type="ECO:0000313" key="3">
    <source>
        <dbReference type="EMBL" id="KAG6519347.1"/>
    </source>
</evidence>
<feature type="chain" id="PRO_5035310725" evidence="2">
    <location>
        <begin position="22"/>
        <end position="158"/>
    </location>
</feature>
<evidence type="ECO:0000256" key="2">
    <source>
        <dbReference type="SAM" id="SignalP"/>
    </source>
</evidence>
<dbReference type="Pfam" id="PF24068">
    <property type="entry name" value="TPD1_C"/>
    <property type="match status" value="1"/>
</dbReference>
<organism evidence="3 4">
    <name type="scientific">Zingiber officinale</name>
    <name type="common">Ginger</name>
    <name type="synonym">Amomum zingiber</name>
    <dbReference type="NCBI Taxonomy" id="94328"/>
    <lineage>
        <taxon>Eukaryota</taxon>
        <taxon>Viridiplantae</taxon>
        <taxon>Streptophyta</taxon>
        <taxon>Embryophyta</taxon>
        <taxon>Tracheophyta</taxon>
        <taxon>Spermatophyta</taxon>
        <taxon>Magnoliopsida</taxon>
        <taxon>Liliopsida</taxon>
        <taxon>Zingiberales</taxon>
        <taxon>Zingiberaceae</taxon>
        <taxon>Zingiber</taxon>
    </lineage>
</organism>
<dbReference type="EMBL" id="JACMSC010000006">
    <property type="protein sequence ID" value="KAG6519347.1"/>
    <property type="molecule type" value="Genomic_DNA"/>
</dbReference>
<reference evidence="3 4" key="1">
    <citation type="submission" date="2020-08" db="EMBL/GenBank/DDBJ databases">
        <title>Plant Genome Project.</title>
        <authorList>
            <person name="Zhang R.-G."/>
        </authorList>
    </citation>
    <scope>NUCLEOTIDE SEQUENCE [LARGE SCALE GENOMIC DNA]</scope>
    <source>
        <tissue evidence="3">Rhizome</tissue>
    </source>
</reference>
<gene>
    <name evidence="3" type="ORF">ZIOFF_022840</name>
</gene>
<comment type="caution">
    <text evidence="3">The sequence shown here is derived from an EMBL/GenBank/DDBJ whole genome shotgun (WGS) entry which is preliminary data.</text>
</comment>
<evidence type="ECO:0000256" key="1">
    <source>
        <dbReference type="ARBA" id="ARBA00022729"/>
    </source>
</evidence>
<dbReference type="GO" id="GO:0001709">
    <property type="term" value="P:cell fate determination"/>
    <property type="evidence" value="ECO:0007669"/>
    <property type="project" value="TreeGrafter"/>
</dbReference>
<proteinExistence type="predicted"/>
<dbReference type="Proteomes" id="UP000734854">
    <property type="component" value="Unassembled WGS sequence"/>
</dbReference>
<dbReference type="InterPro" id="IPR040361">
    <property type="entry name" value="TPD1"/>
</dbReference>
<keyword evidence="1 2" id="KW-0732">Signal</keyword>
<feature type="signal peptide" evidence="2">
    <location>
        <begin position="1"/>
        <end position="21"/>
    </location>
</feature>
<protein>
    <submittedName>
        <fullName evidence="3">Uncharacterized protein</fullName>
    </submittedName>
</protein>
<dbReference type="PANTHER" id="PTHR33184">
    <property type="entry name" value="PROTEIN TAPETUM DETERMINANT 1-LIKE-RELATED"/>
    <property type="match status" value="1"/>
</dbReference>
<accession>A0A8J5LHH4</accession>